<dbReference type="Proteomes" id="UP000327157">
    <property type="component" value="Unassembled WGS sequence"/>
</dbReference>
<name>A0A5N5FGG1_9ROSA</name>
<organism evidence="1 2">
    <name type="scientific">Pyrus ussuriensis x Pyrus communis</name>
    <dbReference type="NCBI Taxonomy" id="2448454"/>
    <lineage>
        <taxon>Eukaryota</taxon>
        <taxon>Viridiplantae</taxon>
        <taxon>Streptophyta</taxon>
        <taxon>Embryophyta</taxon>
        <taxon>Tracheophyta</taxon>
        <taxon>Spermatophyta</taxon>
        <taxon>Magnoliopsida</taxon>
        <taxon>eudicotyledons</taxon>
        <taxon>Gunneridae</taxon>
        <taxon>Pentapetalae</taxon>
        <taxon>rosids</taxon>
        <taxon>fabids</taxon>
        <taxon>Rosales</taxon>
        <taxon>Rosaceae</taxon>
        <taxon>Amygdaloideae</taxon>
        <taxon>Maleae</taxon>
        <taxon>Pyrus</taxon>
    </lineage>
</organism>
<evidence type="ECO:0000313" key="1">
    <source>
        <dbReference type="EMBL" id="KAB2600831.1"/>
    </source>
</evidence>
<reference evidence="1 2" key="1">
    <citation type="submission" date="2019-09" db="EMBL/GenBank/DDBJ databases">
        <authorList>
            <person name="Ou C."/>
        </authorList>
    </citation>
    <scope>NUCLEOTIDE SEQUENCE [LARGE SCALE GENOMIC DNA]</scope>
    <source>
        <strain evidence="1">S2</strain>
        <tissue evidence="1">Leaf</tissue>
    </source>
</reference>
<accession>A0A5N5FGG1</accession>
<keyword evidence="2" id="KW-1185">Reference proteome</keyword>
<comment type="caution">
    <text evidence="1">The sequence shown here is derived from an EMBL/GenBank/DDBJ whole genome shotgun (WGS) entry which is preliminary data.</text>
</comment>
<protein>
    <submittedName>
        <fullName evidence="1">Uncharacterized protein</fullName>
    </submittedName>
</protein>
<dbReference type="AlphaFoldDB" id="A0A5N5FGG1"/>
<dbReference type="EMBL" id="SMOL01000702">
    <property type="protein sequence ID" value="KAB2600831.1"/>
    <property type="molecule type" value="Genomic_DNA"/>
</dbReference>
<reference evidence="1 2" key="2">
    <citation type="submission" date="2019-11" db="EMBL/GenBank/DDBJ databases">
        <title>A de novo genome assembly of a pear dwarfing rootstock.</title>
        <authorList>
            <person name="Wang F."/>
            <person name="Wang J."/>
            <person name="Li S."/>
            <person name="Zhang Y."/>
            <person name="Fang M."/>
            <person name="Ma L."/>
            <person name="Zhao Y."/>
            <person name="Jiang S."/>
        </authorList>
    </citation>
    <scope>NUCLEOTIDE SEQUENCE [LARGE SCALE GENOMIC DNA]</scope>
    <source>
        <strain evidence="1">S2</strain>
        <tissue evidence="1">Leaf</tissue>
    </source>
</reference>
<proteinExistence type="predicted"/>
<evidence type="ECO:0000313" key="2">
    <source>
        <dbReference type="Proteomes" id="UP000327157"/>
    </source>
</evidence>
<sequence>MEDEIETSLPPEIAMEVVDAISVEKEISEKILQTNIKKVPLTKCLGYGTESLCRISAIHNGDSKVFLSSDSDHVSWPIDWNKEFLPVDFISQLRKLMNYVDKYGKIIRTRKKVIVDKYGNIIENRKWVIVSANGRKLATLTYSNLWRKEGYVELGKD</sequence>
<gene>
    <name evidence="1" type="ORF">D8674_040733</name>
</gene>